<sequence length="393" mass="43127">MSATLPLFGPPQGERELAQTVDIIAQAFAMPPEEVRQRIVLEGSETRVLRAGDGVTATAALIPMGQWFGGRRVPTAGISAVGVAPIHRGQGAGTRLMEEMLRLARARGFLLATLYPSSQRLYRRVGFEQAGARVEHRVRMSGIEVQERSLALRPVEASDLPAIHDVYGRHARLQQGWLDRGPYVWTRVTHPRTELAYGYLVEGSAGVEGYLYLTRRALPASYRQELNLTDLIALTPAAARRLLGFLGEHRALTTEVLWRSGPADPLLFLLNEQTYESRFLDRWMLRVLDVPAALQARGYPEGSSGALHLEVEDEFFPENRGRFVLEVSEGEAEVREGGDGDLKLHARALAPLYSGFLAPSALQLAGALTAGEETLRTATALFSGPPPAMPDIF</sequence>
<dbReference type="Pfam" id="PF17668">
    <property type="entry name" value="Acetyltransf_17"/>
    <property type="match status" value="1"/>
</dbReference>
<dbReference type="InterPro" id="IPR025559">
    <property type="entry name" value="Eis_dom"/>
</dbReference>
<dbReference type="Gene3D" id="3.30.1050.10">
    <property type="entry name" value="SCP2 sterol-binding domain"/>
    <property type="match status" value="1"/>
</dbReference>
<dbReference type="InterPro" id="IPR016181">
    <property type="entry name" value="Acyl_CoA_acyltransferase"/>
</dbReference>
<reference evidence="2 3" key="1">
    <citation type="submission" date="2017-06" db="EMBL/GenBank/DDBJ databases">
        <authorList>
            <person name="Kim H.J."/>
            <person name="Triplett B.A."/>
        </authorList>
    </citation>
    <scope>NUCLEOTIDE SEQUENCE [LARGE SCALE GENOMIC DNA]</scope>
    <source>
        <strain evidence="2 3">DSM 14713</strain>
    </source>
</reference>
<dbReference type="InterPro" id="IPR000182">
    <property type="entry name" value="GNAT_dom"/>
</dbReference>
<dbReference type="CDD" id="cd04301">
    <property type="entry name" value="NAT_SF"/>
    <property type="match status" value="1"/>
</dbReference>
<organism evidence="2 3">
    <name type="scientific">Melittangium boletus DSM 14713</name>
    <dbReference type="NCBI Taxonomy" id="1294270"/>
    <lineage>
        <taxon>Bacteria</taxon>
        <taxon>Pseudomonadati</taxon>
        <taxon>Myxococcota</taxon>
        <taxon>Myxococcia</taxon>
        <taxon>Myxococcales</taxon>
        <taxon>Cystobacterineae</taxon>
        <taxon>Archangiaceae</taxon>
        <taxon>Melittangium</taxon>
    </lineage>
</organism>
<dbReference type="Gene3D" id="3.40.630.30">
    <property type="match status" value="2"/>
</dbReference>
<dbReference type="Pfam" id="PF13527">
    <property type="entry name" value="Acetyltransf_9"/>
    <property type="match status" value="1"/>
</dbReference>
<dbReference type="Pfam" id="PF13530">
    <property type="entry name" value="SCP2_2"/>
    <property type="match status" value="1"/>
</dbReference>
<evidence type="ECO:0000313" key="3">
    <source>
        <dbReference type="Proteomes" id="UP000217289"/>
    </source>
</evidence>
<dbReference type="GO" id="GO:0034069">
    <property type="term" value="F:aminoglycoside N-acetyltransferase activity"/>
    <property type="evidence" value="ECO:0007669"/>
    <property type="project" value="TreeGrafter"/>
</dbReference>
<dbReference type="GO" id="GO:0030649">
    <property type="term" value="P:aminoglycoside antibiotic catabolic process"/>
    <property type="evidence" value="ECO:0007669"/>
    <property type="project" value="TreeGrafter"/>
</dbReference>
<dbReference type="PROSITE" id="PS51186">
    <property type="entry name" value="GNAT"/>
    <property type="match status" value="1"/>
</dbReference>
<dbReference type="InterPro" id="IPR041380">
    <property type="entry name" value="Acetyltransf_17"/>
</dbReference>
<dbReference type="Proteomes" id="UP000217289">
    <property type="component" value="Chromosome"/>
</dbReference>
<feature type="domain" description="N-acetyltransferase" evidence="1">
    <location>
        <begin position="3"/>
        <end position="149"/>
    </location>
</feature>
<proteinExistence type="predicted"/>
<dbReference type="InterPro" id="IPR036527">
    <property type="entry name" value="SCP2_sterol-bd_dom_sf"/>
</dbReference>
<evidence type="ECO:0000259" key="1">
    <source>
        <dbReference type="PROSITE" id="PS51186"/>
    </source>
</evidence>
<dbReference type="PANTHER" id="PTHR37817:SF1">
    <property type="entry name" value="N-ACETYLTRANSFERASE EIS"/>
    <property type="match status" value="1"/>
</dbReference>
<dbReference type="PANTHER" id="PTHR37817">
    <property type="entry name" value="N-ACETYLTRANSFERASE EIS"/>
    <property type="match status" value="1"/>
</dbReference>
<dbReference type="KEGG" id="mbd:MEBOL_001513"/>
<dbReference type="OrthoDB" id="3498897at2"/>
<gene>
    <name evidence="2" type="ORF">MEBOL_001513</name>
</gene>
<dbReference type="SUPFAM" id="SSF55718">
    <property type="entry name" value="SCP-like"/>
    <property type="match status" value="1"/>
</dbReference>
<dbReference type="RefSeq" id="WP_095976785.1">
    <property type="nucleotide sequence ID" value="NZ_CP022163.1"/>
</dbReference>
<evidence type="ECO:0000313" key="2">
    <source>
        <dbReference type="EMBL" id="ATB28068.1"/>
    </source>
</evidence>
<accession>A0A250IA52</accession>
<keyword evidence="2" id="KW-0808">Transferase</keyword>
<dbReference type="InterPro" id="IPR051554">
    <property type="entry name" value="Acetyltransferase_Eis"/>
</dbReference>
<dbReference type="EMBL" id="CP022163">
    <property type="protein sequence ID" value="ATB28068.1"/>
    <property type="molecule type" value="Genomic_DNA"/>
</dbReference>
<name>A0A250IA52_9BACT</name>
<protein>
    <submittedName>
        <fullName evidence="2">Acetyltransferase</fullName>
    </submittedName>
</protein>
<keyword evidence="3" id="KW-1185">Reference proteome</keyword>
<dbReference type="AlphaFoldDB" id="A0A250IA52"/>
<dbReference type="SUPFAM" id="SSF55729">
    <property type="entry name" value="Acyl-CoA N-acyltransferases (Nat)"/>
    <property type="match status" value="1"/>
</dbReference>